<feature type="domain" description="PPM-type phosphatase" evidence="2">
    <location>
        <begin position="361"/>
        <end position="628"/>
    </location>
</feature>
<feature type="compositionally biased region" description="Polar residues" evidence="1">
    <location>
        <begin position="119"/>
        <end position="134"/>
    </location>
</feature>
<feature type="region of interest" description="Disordered" evidence="1">
    <location>
        <begin position="62"/>
        <end position="137"/>
    </location>
</feature>
<organism evidence="3 4">
    <name type="scientific">Aphanomyces astaci</name>
    <name type="common">Crayfish plague agent</name>
    <dbReference type="NCBI Taxonomy" id="112090"/>
    <lineage>
        <taxon>Eukaryota</taxon>
        <taxon>Sar</taxon>
        <taxon>Stramenopiles</taxon>
        <taxon>Oomycota</taxon>
        <taxon>Saprolegniomycetes</taxon>
        <taxon>Saprolegniales</taxon>
        <taxon>Verrucalvaceae</taxon>
        <taxon>Aphanomyces</taxon>
    </lineage>
</organism>
<dbReference type="SMART" id="SM00332">
    <property type="entry name" value="PP2Cc"/>
    <property type="match status" value="1"/>
</dbReference>
<dbReference type="CDD" id="cd00143">
    <property type="entry name" value="PP2Cc"/>
    <property type="match status" value="1"/>
</dbReference>
<dbReference type="Gene3D" id="3.60.40.10">
    <property type="entry name" value="PPM-type phosphatase domain"/>
    <property type="match status" value="1"/>
</dbReference>
<feature type="region of interest" description="Disordered" evidence="1">
    <location>
        <begin position="190"/>
        <end position="222"/>
    </location>
</feature>
<dbReference type="InterPro" id="IPR036457">
    <property type="entry name" value="PPM-type-like_dom_sf"/>
</dbReference>
<feature type="compositionally biased region" description="Pro residues" evidence="1">
    <location>
        <begin position="201"/>
        <end position="211"/>
    </location>
</feature>
<accession>A0A9X8E4N2</accession>
<dbReference type="AlphaFoldDB" id="A0A9X8E4N2"/>
<name>A0A9X8E4N2_APHAT</name>
<evidence type="ECO:0000313" key="3">
    <source>
        <dbReference type="EMBL" id="RLO09362.1"/>
    </source>
</evidence>
<protein>
    <recommendedName>
        <fullName evidence="2">PPM-type phosphatase domain-containing protein</fullName>
    </recommendedName>
</protein>
<dbReference type="PANTHER" id="PTHR47992">
    <property type="entry name" value="PROTEIN PHOSPHATASE"/>
    <property type="match status" value="1"/>
</dbReference>
<dbReference type="Proteomes" id="UP000275652">
    <property type="component" value="Unassembled WGS sequence"/>
</dbReference>
<sequence>WVTCEGSHPIVNVFKGDQSTVNVVSLDESERAIENIPERIDERLQASLIQAHLILQQKKQQPPLNLSLRSHGSMNSMSSSSDRGSIATATSSPKRTASAATVIPHNHHHHHHRHLKHPSTGSAASLRSKGSQDSMFGHETSRVISAWRHHKRVALMDGHNLSERVRDLLLEQKRMAFSVERAHVTEIILPASKQPCHTPTTGPPGDGPKPEPLTDDDLSKRQLSRKKDFLMVTSEVFRNEAGDYQARKVLFQATSQDFSVASRIPLHPLAGSSDDVTMGRKATNMRKSSRTSSRGGGARGSETAGDGGGGGSRSNSASKLSTSDLFADVAMVDDDVASDDDDDDEVQTPTKIRENLGLGLRAGYAEAKGSRPYMEDRSLALARCPFDESVAFFGVFDGHNGSDTAMALQADLHHRIWNHWTTTSSLSPQTAIELGCRDMDDELLRRDMERIAAQKNERMPTPMSFSGSAAVFAVLVKQSDDVALYVANVGDCRGVLCQDGDAIDLTIDHKANNPSEKARVEAAGGFVHNGRLDGILAVSRAFGDFAHKSGGHLIATPEVTWHTVSAADEFLLLASDGLFDVLSSQQAVNFIRRKLRNHGDVQLAAQELVLKAQEYVSHDNISAIVVCFNQVAS</sequence>
<evidence type="ECO:0000313" key="4">
    <source>
        <dbReference type="Proteomes" id="UP000275652"/>
    </source>
</evidence>
<evidence type="ECO:0000256" key="1">
    <source>
        <dbReference type="SAM" id="MobiDB-lite"/>
    </source>
</evidence>
<feature type="compositionally biased region" description="Gly residues" evidence="1">
    <location>
        <begin position="294"/>
        <end position="312"/>
    </location>
</feature>
<feature type="compositionally biased region" description="Low complexity" evidence="1">
    <location>
        <begin position="62"/>
        <end position="85"/>
    </location>
</feature>
<dbReference type="GO" id="GO:0004722">
    <property type="term" value="F:protein serine/threonine phosphatase activity"/>
    <property type="evidence" value="ECO:0007669"/>
    <property type="project" value="InterPro"/>
</dbReference>
<feature type="compositionally biased region" description="Polar residues" evidence="1">
    <location>
        <begin position="87"/>
        <end position="99"/>
    </location>
</feature>
<feature type="non-terminal residue" evidence="3">
    <location>
        <position position="633"/>
    </location>
</feature>
<gene>
    <name evidence="3" type="ORF">DYB28_013098</name>
</gene>
<dbReference type="SUPFAM" id="SSF81606">
    <property type="entry name" value="PP2C-like"/>
    <property type="match status" value="1"/>
</dbReference>
<dbReference type="InterPro" id="IPR015655">
    <property type="entry name" value="PP2C"/>
</dbReference>
<dbReference type="EMBL" id="QUTI01020041">
    <property type="protein sequence ID" value="RLO09362.1"/>
    <property type="molecule type" value="Genomic_DNA"/>
</dbReference>
<comment type="caution">
    <text evidence="3">The sequence shown here is derived from an EMBL/GenBank/DDBJ whole genome shotgun (WGS) entry which is preliminary data.</text>
</comment>
<feature type="compositionally biased region" description="Basic residues" evidence="1">
    <location>
        <begin position="105"/>
        <end position="117"/>
    </location>
</feature>
<proteinExistence type="predicted"/>
<dbReference type="Pfam" id="PF00481">
    <property type="entry name" value="PP2C"/>
    <property type="match status" value="1"/>
</dbReference>
<dbReference type="InterPro" id="IPR001932">
    <property type="entry name" value="PPM-type_phosphatase-like_dom"/>
</dbReference>
<evidence type="ECO:0000259" key="2">
    <source>
        <dbReference type="PROSITE" id="PS51746"/>
    </source>
</evidence>
<reference evidence="3 4" key="1">
    <citation type="journal article" date="2018" name="J. Invertebr. Pathol.">
        <title>New genotyping method for the causative agent of crayfish plague (Aphanomyces astaci) based on whole genome data.</title>
        <authorList>
            <person name="Minardi D."/>
            <person name="Studholme D.J."/>
            <person name="van der Giezen M."/>
            <person name="Pretto T."/>
            <person name="Oidtmann B."/>
        </authorList>
    </citation>
    <scope>NUCLEOTIDE SEQUENCE [LARGE SCALE GENOMIC DNA]</scope>
    <source>
        <strain evidence="3 4">KB13</strain>
    </source>
</reference>
<feature type="region of interest" description="Disordered" evidence="1">
    <location>
        <begin position="266"/>
        <end position="319"/>
    </location>
</feature>
<dbReference type="PROSITE" id="PS51746">
    <property type="entry name" value="PPM_2"/>
    <property type="match status" value="1"/>
</dbReference>